<organism evidence="3 4">
    <name type="scientific">Prymnesium parvum</name>
    <name type="common">Toxic golden alga</name>
    <dbReference type="NCBI Taxonomy" id="97485"/>
    <lineage>
        <taxon>Eukaryota</taxon>
        <taxon>Haptista</taxon>
        <taxon>Haptophyta</taxon>
        <taxon>Prymnesiophyceae</taxon>
        <taxon>Prymnesiales</taxon>
        <taxon>Prymnesiaceae</taxon>
        <taxon>Prymnesium</taxon>
    </lineage>
</organism>
<dbReference type="PROSITE" id="PS50191">
    <property type="entry name" value="CRAL_TRIO"/>
    <property type="match status" value="1"/>
</dbReference>
<dbReference type="CDD" id="cd00170">
    <property type="entry name" value="SEC14"/>
    <property type="match status" value="1"/>
</dbReference>
<keyword evidence="4" id="KW-1185">Reference proteome</keyword>
<proteinExistence type="predicted"/>
<accession>A0AB34JE02</accession>
<dbReference type="EMBL" id="JBGBPQ010000009">
    <property type="protein sequence ID" value="KAL1519693.1"/>
    <property type="molecule type" value="Genomic_DNA"/>
</dbReference>
<dbReference type="InterPro" id="IPR036273">
    <property type="entry name" value="CRAL/TRIO_N_dom_sf"/>
</dbReference>
<evidence type="ECO:0000259" key="2">
    <source>
        <dbReference type="PROSITE" id="PS50191"/>
    </source>
</evidence>
<dbReference type="InterPro" id="IPR036865">
    <property type="entry name" value="CRAL-TRIO_dom_sf"/>
</dbReference>
<feature type="region of interest" description="Disordered" evidence="1">
    <location>
        <begin position="244"/>
        <end position="268"/>
    </location>
</feature>
<gene>
    <name evidence="3" type="ORF">AB1Y20_023203</name>
</gene>
<dbReference type="Pfam" id="PF00650">
    <property type="entry name" value="CRAL_TRIO"/>
    <property type="match status" value="1"/>
</dbReference>
<sequence>MEALFPDSPEAERARFLRARNGNVDEAAAQLRTYLKWRAESYPPAPGTLLLGKGLPPWNLMGEGLAMRGVDGTPVLLSLAAMADPEVGTPAQYAYAAAMLLEENLPRDTEQLITIVVDVGGIHPGGANAPVSKLIPIIRELSRVLAPLFPERVKRMTIYPVPLAVRGIWSAVKLFLDPVTANKAVLLSGGNSRTGSRYPVELSKYVDMSNVPPGPLYGLPHPKDVGEPWRLKNQSTLDNACLKDEKVPQGTTPGSDGACPDAFQQVPA</sequence>
<dbReference type="PANTHER" id="PTHR45824:SF29">
    <property type="entry name" value="GH16843P"/>
    <property type="match status" value="1"/>
</dbReference>
<evidence type="ECO:0000313" key="3">
    <source>
        <dbReference type="EMBL" id="KAL1519693.1"/>
    </source>
</evidence>
<dbReference type="Gene3D" id="3.40.525.10">
    <property type="entry name" value="CRAL-TRIO lipid binding domain"/>
    <property type="match status" value="1"/>
</dbReference>
<feature type="domain" description="CRAL-TRIO" evidence="2">
    <location>
        <begin position="48"/>
        <end position="224"/>
    </location>
</feature>
<dbReference type="GO" id="GO:0008526">
    <property type="term" value="F:phosphatidylinositol transfer activity"/>
    <property type="evidence" value="ECO:0007669"/>
    <property type="project" value="TreeGrafter"/>
</dbReference>
<dbReference type="SUPFAM" id="SSF46938">
    <property type="entry name" value="CRAL/TRIO N-terminal domain"/>
    <property type="match status" value="1"/>
</dbReference>
<evidence type="ECO:0000256" key="1">
    <source>
        <dbReference type="SAM" id="MobiDB-lite"/>
    </source>
</evidence>
<evidence type="ECO:0000313" key="4">
    <source>
        <dbReference type="Proteomes" id="UP001515480"/>
    </source>
</evidence>
<dbReference type="AlphaFoldDB" id="A0AB34JE02"/>
<name>A0AB34JE02_PRYPA</name>
<dbReference type="SUPFAM" id="SSF52087">
    <property type="entry name" value="CRAL/TRIO domain"/>
    <property type="match status" value="1"/>
</dbReference>
<dbReference type="InterPro" id="IPR052578">
    <property type="entry name" value="PI_Transfer_CRAL-TRIO"/>
</dbReference>
<dbReference type="InterPro" id="IPR001251">
    <property type="entry name" value="CRAL-TRIO_dom"/>
</dbReference>
<reference evidence="3 4" key="1">
    <citation type="journal article" date="2024" name="Science">
        <title>Giant polyketide synthase enzymes in the biosynthesis of giant marine polyether toxins.</title>
        <authorList>
            <person name="Fallon T.R."/>
            <person name="Shende V.V."/>
            <person name="Wierzbicki I.H."/>
            <person name="Pendleton A.L."/>
            <person name="Watervoot N.F."/>
            <person name="Auber R.P."/>
            <person name="Gonzalez D.J."/>
            <person name="Wisecaver J.H."/>
            <person name="Moore B.S."/>
        </authorList>
    </citation>
    <scope>NUCLEOTIDE SEQUENCE [LARGE SCALE GENOMIC DNA]</scope>
    <source>
        <strain evidence="3 4">12B1</strain>
    </source>
</reference>
<protein>
    <recommendedName>
        <fullName evidence="2">CRAL-TRIO domain-containing protein</fullName>
    </recommendedName>
</protein>
<dbReference type="PANTHER" id="PTHR45824">
    <property type="entry name" value="GH16843P"/>
    <property type="match status" value="1"/>
</dbReference>
<comment type="caution">
    <text evidence="3">The sequence shown here is derived from an EMBL/GenBank/DDBJ whole genome shotgun (WGS) entry which is preliminary data.</text>
</comment>
<dbReference type="Proteomes" id="UP001515480">
    <property type="component" value="Unassembled WGS sequence"/>
</dbReference>